<feature type="signal peptide" evidence="1">
    <location>
        <begin position="1"/>
        <end position="20"/>
    </location>
</feature>
<organism evidence="2 3">
    <name type="scientific">Flavobacterium saccharophilum</name>
    <dbReference type="NCBI Taxonomy" id="29534"/>
    <lineage>
        <taxon>Bacteria</taxon>
        <taxon>Pseudomonadati</taxon>
        <taxon>Bacteroidota</taxon>
        <taxon>Flavobacteriia</taxon>
        <taxon>Flavobacteriales</taxon>
        <taxon>Flavobacteriaceae</taxon>
        <taxon>Flavobacterium</taxon>
    </lineage>
</organism>
<dbReference type="RefSeq" id="WP_072970004.1">
    <property type="nucleotide sequence ID" value="NZ_FRBY01000001.1"/>
</dbReference>
<keyword evidence="1" id="KW-0732">Signal</keyword>
<dbReference type="STRING" id="29534.SAMN05444366_0434"/>
<evidence type="ECO:0000313" key="3">
    <source>
        <dbReference type="Proteomes" id="UP000184121"/>
    </source>
</evidence>
<protein>
    <submittedName>
        <fullName evidence="2">Uncharacterized protein</fullName>
    </submittedName>
</protein>
<name>A0A1M6ZX89_9FLAO</name>
<reference evidence="3" key="1">
    <citation type="submission" date="2016-11" db="EMBL/GenBank/DDBJ databases">
        <authorList>
            <person name="Varghese N."/>
            <person name="Submissions S."/>
        </authorList>
    </citation>
    <scope>NUCLEOTIDE SEQUENCE [LARGE SCALE GENOMIC DNA]</scope>
    <source>
        <strain evidence="3">DSM 1811</strain>
    </source>
</reference>
<feature type="chain" id="PRO_5009923454" evidence="1">
    <location>
        <begin position="21"/>
        <end position="253"/>
    </location>
</feature>
<proteinExistence type="predicted"/>
<dbReference type="OrthoDB" id="7433394at2"/>
<evidence type="ECO:0000256" key="1">
    <source>
        <dbReference type="SAM" id="SignalP"/>
    </source>
</evidence>
<sequence length="253" mass="29153">MKKVNLFLVLVLFLCGFVSAQTVKPEYQKCIKSLIDTIKSDKKDAIADMVAYPLKREYPIPDVLDKADFIKRYDEIFDTTLKNEITKSDPAKDWTDMDWRGIMLNKGNVWMDFDGRLTSVNYQSKAEIDLKKKLIAAQKKELDSSIAFFLKPVCVLETEKFRIRIDNLGNENYRYVSWPIERAMSEKPDLIIYRGNFVVEGSGGNHQYEFKKENYTYECAFIVAGEKNEPPAKLTIYQGGKVILSQNAKIIAK</sequence>
<dbReference type="AlphaFoldDB" id="A0A1M6ZX89"/>
<dbReference type="EMBL" id="FRBY01000001">
    <property type="protein sequence ID" value="SHL35036.1"/>
    <property type="molecule type" value="Genomic_DNA"/>
</dbReference>
<evidence type="ECO:0000313" key="2">
    <source>
        <dbReference type="EMBL" id="SHL35036.1"/>
    </source>
</evidence>
<keyword evidence="3" id="KW-1185">Reference proteome</keyword>
<dbReference type="Proteomes" id="UP000184121">
    <property type="component" value="Unassembled WGS sequence"/>
</dbReference>
<accession>A0A1M6ZX89</accession>
<gene>
    <name evidence="2" type="ORF">SAMN05444366_0434</name>
</gene>